<evidence type="ECO:0000313" key="6">
    <source>
        <dbReference type="Proteomes" id="UP000563524"/>
    </source>
</evidence>
<keyword evidence="3" id="KW-0378">Hydrolase</keyword>
<gene>
    <name evidence="5" type="ORF">GGQ59_002526</name>
</gene>
<comment type="caution">
    <text evidence="5">The sequence shown here is derived from an EMBL/GenBank/DDBJ whole genome shotgun (WGS) entry which is preliminary data.</text>
</comment>
<evidence type="ECO:0000256" key="2">
    <source>
        <dbReference type="ARBA" id="ARBA00022670"/>
    </source>
</evidence>
<protein>
    <submittedName>
        <fullName evidence="5">Uncharacterized protein (TIGR02421 family)</fullName>
    </submittedName>
</protein>
<dbReference type="GO" id="GO:0080164">
    <property type="term" value="P:regulation of nitric oxide metabolic process"/>
    <property type="evidence" value="ECO:0007669"/>
    <property type="project" value="TreeGrafter"/>
</dbReference>
<reference evidence="5 6" key="1">
    <citation type="submission" date="2020-08" db="EMBL/GenBank/DDBJ databases">
        <title>Genomic Encyclopedia of Type Strains, Phase IV (KMG-IV): sequencing the most valuable type-strain genomes for metagenomic binning, comparative biology and taxonomic classification.</title>
        <authorList>
            <person name="Goeker M."/>
        </authorList>
    </citation>
    <scope>NUCLEOTIDE SEQUENCE [LARGE SCALE GENOMIC DNA]</scope>
    <source>
        <strain evidence="5 6">DSM 102850</strain>
    </source>
</reference>
<evidence type="ECO:0000256" key="4">
    <source>
        <dbReference type="ARBA" id="ARBA00023049"/>
    </source>
</evidence>
<dbReference type="PANTHER" id="PTHR31817:SF0">
    <property type="entry name" value="CHROMOSOME UNDETERMINED SCAFFOLD_67, WHOLE GENOME SHOTGUN SEQUENCE"/>
    <property type="match status" value="1"/>
</dbReference>
<dbReference type="GO" id="GO:0006508">
    <property type="term" value="P:proteolysis"/>
    <property type="evidence" value="ECO:0007669"/>
    <property type="project" value="UniProtKB-KW"/>
</dbReference>
<keyword evidence="4" id="KW-0482">Metalloprotease</keyword>
<dbReference type="Proteomes" id="UP000563524">
    <property type="component" value="Unassembled WGS sequence"/>
</dbReference>
<proteinExistence type="predicted"/>
<dbReference type="InterPro" id="IPR012548">
    <property type="entry name" value="MATCAP"/>
</dbReference>
<keyword evidence="6" id="KW-1185">Reference proteome</keyword>
<dbReference type="RefSeq" id="WP_183819140.1">
    <property type="nucleotide sequence ID" value="NZ_JACHOB010000006.1"/>
</dbReference>
<evidence type="ECO:0000256" key="1">
    <source>
        <dbReference type="ARBA" id="ARBA00001947"/>
    </source>
</evidence>
<evidence type="ECO:0000256" key="3">
    <source>
        <dbReference type="ARBA" id="ARBA00022801"/>
    </source>
</evidence>
<keyword evidence="2" id="KW-0645">Protease</keyword>
<comment type="cofactor">
    <cofactor evidence="1">
        <name>Zn(2+)</name>
        <dbReference type="ChEBI" id="CHEBI:29105"/>
    </cofactor>
</comment>
<dbReference type="AlphaFoldDB" id="A0A840I6C1"/>
<dbReference type="PANTHER" id="PTHR31817">
    <property type="match status" value="1"/>
</dbReference>
<accession>A0A840I6C1</accession>
<dbReference type="EMBL" id="JACHOB010000006">
    <property type="protein sequence ID" value="MBB4659982.1"/>
    <property type="molecule type" value="Genomic_DNA"/>
</dbReference>
<dbReference type="Pfam" id="PF08014">
    <property type="entry name" value="MATCAP"/>
    <property type="match status" value="1"/>
</dbReference>
<organism evidence="5 6">
    <name type="scientific">Parvularcula dongshanensis</name>
    <dbReference type="NCBI Taxonomy" id="1173995"/>
    <lineage>
        <taxon>Bacteria</taxon>
        <taxon>Pseudomonadati</taxon>
        <taxon>Pseudomonadota</taxon>
        <taxon>Alphaproteobacteria</taxon>
        <taxon>Parvularculales</taxon>
        <taxon>Parvularculaceae</taxon>
        <taxon>Parvularcula</taxon>
    </lineage>
</organism>
<dbReference type="SMART" id="SM01154">
    <property type="entry name" value="DUF1704"/>
    <property type="match status" value="1"/>
</dbReference>
<sequence length="406" mass="45138">MTEPLDLPTAPPRSLPPVAARVDAALLEIDREVDWLVALSPLGNDAMWHDFVESGFAEEPVLRYPAQREDLHELRERLLSLPVEEIEEGPLEAILQEKQRELDRQIELVSLRCTEGFVAASIDLFGDADPDLLRTAQNILDSVEREDAGEEGADAGDFVRAAEAEFAAFAKADPRFRAEIHVLDDLNSSVMVNHGDLYVARSMRVGSERVAPLIAHEVGTHVLTAHNGRQQTLLQLSEGLAGYDPLQEGLGTFAEYLTGYLPPKRLRILAARVIAADLAVQGLSVCQIFERLYEGEGMLADDAFDTAVRAKRGGGLTKDAVYLRGLRELLAYLATGGDFEFLLLGKFAMSQRHIIRRLLDEGWLTGPALLPSYLNDEQARRRLDRARRLTVDQLFQRTPAPERTLQ</sequence>
<evidence type="ECO:0000313" key="5">
    <source>
        <dbReference type="EMBL" id="MBB4659982.1"/>
    </source>
</evidence>
<dbReference type="GO" id="GO:0008237">
    <property type="term" value="F:metallopeptidase activity"/>
    <property type="evidence" value="ECO:0007669"/>
    <property type="project" value="UniProtKB-KW"/>
</dbReference>
<name>A0A840I6C1_9PROT</name>